<gene>
    <name evidence="1" type="ORF">AMECASPLE_023349</name>
</gene>
<accession>A0ABV0ZCX2</accession>
<name>A0ABV0ZCX2_9TELE</name>
<dbReference type="EMBL" id="JAHRIP010058571">
    <property type="protein sequence ID" value="MEQ2304074.1"/>
    <property type="molecule type" value="Genomic_DNA"/>
</dbReference>
<protein>
    <submittedName>
        <fullName evidence="1">Uncharacterized protein</fullName>
    </submittedName>
</protein>
<evidence type="ECO:0000313" key="1">
    <source>
        <dbReference type="EMBL" id="MEQ2304074.1"/>
    </source>
</evidence>
<keyword evidence="2" id="KW-1185">Reference proteome</keyword>
<reference evidence="1 2" key="1">
    <citation type="submission" date="2021-06" db="EMBL/GenBank/DDBJ databases">
        <authorList>
            <person name="Palmer J.M."/>
        </authorList>
    </citation>
    <scope>NUCLEOTIDE SEQUENCE [LARGE SCALE GENOMIC DNA]</scope>
    <source>
        <strain evidence="1 2">AS_MEX2019</strain>
        <tissue evidence="1">Muscle</tissue>
    </source>
</reference>
<evidence type="ECO:0000313" key="2">
    <source>
        <dbReference type="Proteomes" id="UP001469553"/>
    </source>
</evidence>
<feature type="non-terminal residue" evidence="1">
    <location>
        <position position="1"/>
    </location>
</feature>
<organism evidence="1 2">
    <name type="scientific">Ameca splendens</name>
    <dbReference type="NCBI Taxonomy" id="208324"/>
    <lineage>
        <taxon>Eukaryota</taxon>
        <taxon>Metazoa</taxon>
        <taxon>Chordata</taxon>
        <taxon>Craniata</taxon>
        <taxon>Vertebrata</taxon>
        <taxon>Euteleostomi</taxon>
        <taxon>Actinopterygii</taxon>
        <taxon>Neopterygii</taxon>
        <taxon>Teleostei</taxon>
        <taxon>Neoteleostei</taxon>
        <taxon>Acanthomorphata</taxon>
        <taxon>Ovalentaria</taxon>
        <taxon>Atherinomorphae</taxon>
        <taxon>Cyprinodontiformes</taxon>
        <taxon>Goodeidae</taxon>
        <taxon>Ameca</taxon>
    </lineage>
</organism>
<dbReference type="Proteomes" id="UP001469553">
    <property type="component" value="Unassembled WGS sequence"/>
</dbReference>
<sequence length="133" mass="15090">RDLTFLLRPPEATLIEAVFLHGLEKKTRTASHGLLRARPDSESYPAAPRPLKEPNVPLLYGWARPAKSPYGYGCSRKLTLCLPQRTGQLRFSTVHVSGSVWAEKISLELNNLNNVHLMTFVYVCVEKPRYSKR</sequence>
<proteinExistence type="predicted"/>
<comment type="caution">
    <text evidence="1">The sequence shown here is derived from an EMBL/GenBank/DDBJ whole genome shotgun (WGS) entry which is preliminary data.</text>
</comment>